<dbReference type="GO" id="GO:0006506">
    <property type="term" value="P:GPI anchor biosynthetic process"/>
    <property type="evidence" value="ECO:0007669"/>
    <property type="project" value="UniProtKB-UniPathway"/>
</dbReference>
<dbReference type="EMBL" id="JOKQ01000009">
    <property type="protein sequence ID" value="KHN69101.1"/>
    <property type="molecule type" value="Genomic_DNA"/>
</dbReference>
<dbReference type="GO" id="GO:0000225">
    <property type="term" value="F:N-acetylglucosaminylphosphatidylinositol deacetylase activity"/>
    <property type="evidence" value="ECO:0007669"/>
    <property type="project" value="UniProtKB-EC"/>
</dbReference>
<dbReference type="STRING" id="1354746.A0A0B2UDF2"/>
<dbReference type="OrthoDB" id="440160at2759"/>
<dbReference type="Gene3D" id="3.40.50.10320">
    <property type="entry name" value="LmbE-like"/>
    <property type="match status" value="1"/>
</dbReference>
<dbReference type="PANTHER" id="PTHR12993">
    <property type="entry name" value="N-ACETYLGLUCOSAMINYL-PHOSPHATIDYLINOSITOL DE-N-ACETYLASE-RELATED"/>
    <property type="match status" value="1"/>
</dbReference>
<dbReference type="Proteomes" id="UP000031056">
    <property type="component" value="Unassembled WGS sequence"/>
</dbReference>
<dbReference type="Pfam" id="PF02585">
    <property type="entry name" value="PIG-L"/>
    <property type="match status" value="1"/>
</dbReference>
<accession>A0A0B2UDF2</accession>
<dbReference type="VEuPathDB" id="MicrosporidiaDB:M896_090250"/>
<keyword evidence="4" id="KW-1185">Reference proteome</keyword>
<comment type="similarity">
    <text evidence="1">Belongs to the PIGL family.</text>
</comment>
<dbReference type="InterPro" id="IPR024078">
    <property type="entry name" value="LmbE-like_dom_sf"/>
</dbReference>
<protein>
    <recommendedName>
        <fullName evidence="2">N-acetylglucosaminylphosphatidylinositol deacetylase</fullName>
        <ecNumber evidence="2">3.5.1.89</ecNumber>
    </recommendedName>
</protein>
<gene>
    <name evidence="3" type="ORF">M896_090250</name>
</gene>
<dbReference type="GeneID" id="26262239"/>
<dbReference type="InterPro" id="IPR003737">
    <property type="entry name" value="GlcNAc_PI_deacetylase-related"/>
</dbReference>
<evidence type="ECO:0000313" key="3">
    <source>
        <dbReference type="EMBL" id="KHN69101.1"/>
    </source>
</evidence>
<dbReference type="PANTHER" id="PTHR12993:SF11">
    <property type="entry name" value="N-ACETYLGLUCOSAMINYL-PHOSPHATIDYLINOSITOL DE-N-ACETYLASE"/>
    <property type="match status" value="1"/>
</dbReference>
<dbReference type="AlphaFoldDB" id="A0A0B2UDF2"/>
<dbReference type="EC" id="3.5.1.89" evidence="2"/>
<dbReference type="GO" id="GO:0016020">
    <property type="term" value="C:membrane"/>
    <property type="evidence" value="ECO:0007669"/>
    <property type="project" value="GOC"/>
</dbReference>
<name>A0A0B2UDF2_9MICR</name>
<dbReference type="RefSeq" id="XP_014563143.1">
    <property type="nucleotide sequence ID" value="XM_014707657.1"/>
</dbReference>
<proteinExistence type="inferred from homology"/>
<dbReference type="FunCoup" id="A0A0B2UDF2">
    <property type="interactions" value="79"/>
</dbReference>
<dbReference type="SUPFAM" id="SSF102588">
    <property type="entry name" value="LmbE-like"/>
    <property type="match status" value="1"/>
</dbReference>
<organism evidence="3 4">
    <name type="scientific">Ordospora colligata OC4</name>
    <dbReference type="NCBI Taxonomy" id="1354746"/>
    <lineage>
        <taxon>Eukaryota</taxon>
        <taxon>Fungi</taxon>
        <taxon>Fungi incertae sedis</taxon>
        <taxon>Microsporidia</taxon>
        <taxon>Ordosporidae</taxon>
        <taxon>Ordospora</taxon>
    </lineage>
</organism>
<evidence type="ECO:0000256" key="2">
    <source>
        <dbReference type="ARBA" id="ARBA00012176"/>
    </source>
</evidence>
<dbReference type="UniPathway" id="UPA00196"/>
<sequence length="220" mass="25341">MVARAAGIAIFVLFIARNIRRMTKSSLPGRRCLLLIAHPDDESMFFAPTLLSLGRDVDILCLSNGNKYGKGKIREKELKNVAESVQARVTISSFSDGGDWSKTMVCMYIAKHYLLRPFDVLITFDKYGVSGHKNHISCYEGARLFLRTFKIQGLCLESKGIFRKYFIDIIAGKISCAVPFKMYMKPVKMMLMHESQMEWYRYIYVFLSNFMSYNDFRKIG</sequence>
<reference evidence="3 4" key="1">
    <citation type="journal article" date="2014" name="MBio">
        <title>The Ordospora colligata genome; evolution of extreme reduction in microsporidia and host-to-parasite horizontal gene transfer.</title>
        <authorList>
            <person name="Pombert J.-F."/>
            <person name="Haag K.L."/>
            <person name="Beidas S."/>
            <person name="Ebert D."/>
            <person name="Keeling P.J."/>
        </authorList>
    </citation>
    <scope>NUCLEOTIDE SEQUENCE [LARGE SCALE GENOMIC DNA]</scope>
    <source>
        <strain evidence="3 4">OC4</strain>
    </source>
</reference>
<dbReference type="GO" id="GO:0005783">
    <property type="term" value="C:endoplasmic reticulum"/>
    <property type="evidence" value="ECO:0007669"/>
    <property type="project" value="TreeGrafter"/>
</dbReference>
<dbReference type="InParanoid" id="A0A0B2UDF2"/>
<dbReference type="HOGENOM" id="CLU_034979_0_1_1"/>
<evidence type="ECO:0000313" key="4">
    <source>
        <dbReference type="Proteomes" id="UP000031056"/>
    </source>
</evidence>
<comment type="caution">
    <text evidence="3">The sequence shown here is derived from an EMBL/GenBank/DDBJ whole genome shotgun (WGS) entry which is preliminary data.</text>
</comment>
<evidence type="ECO:0000256" key="1">
    <source>
        <dbReference type="ARBA" id="ARBA00006066"/>
    </source>
</evidence>